<dbReference type="SUPFAM" id="SSF47598">
    <property type="entry name" value="Ribbon-helix-helix"/>
    <property type="match status" value="1"/>
</dbReference>
<dbReference type="STRING" id="272557.APE_0973b"/>
<dbReference type="KEGG" id="ape:APE_0973b"/>
<dbReference type="EnsemblBacteria" id="BAF34767">
    <property type="protein sequence ID" value="BAF34767"/>
    <property type="gene ID" value="APE_0973b"/>
</dbReference>
<proteinExistence type="predicted"/>
<dbReference type="RefSeq" id="WP_010866106.1">
    <property type="nucleotide sequence ID" value="NC_000854.2"/>
</dbReference>
<dbReference type="GeneID" id="4525323"/>
<dbReference type="AlphaFoldDB" id="Q05E34"/>
<dbReference type="Gene3D" id="1.10.1220.10">
    <property type="entry name" value="Met repressor-like"/>
    <property type="match status" value="1"/>
</dbReference>
<evidence type="ECO:0000259" key="1">
    <source>
        <dbReference type="Pfam" id="PF01402"/>
    </source>
</evidence>
<feature type="domain" description="Ribbon-helix-helix protein CopG" evidence="1">
    <location>
        <begin position="3"/>
        <end position="41"/>
    </location>
</feature>
<sequence>MRVVSFKIEEDLLELLEEYARRKNLTKSEIIRRALEKYLREKPDMKPYVGKVMKIYA</sequence>
<reference evidence="2 3" key="1">
    <citation type="journal article" date="1999" name="DNA Res.">
        <title>Complete genome sequence of an aerobic hyper-thermophilic crenarchaeon, Aeropyrum pernix K1.</title>
        <authorList>
            <person name="Kawarabayasi Y."/>
            <person name="Hino Y."/>
            <person name="Horikawa H."/>
            <person name="Yamazaki S."/>
            <person name="Haikawa Y."/>
            <person name="Jin-no K."/>
            <person name="Takahashi M."/>
            <person name="Sekine M."/>
            <person name="Baba S."/>
            <person name="Ankai A."/>
            <person name="Kosugi H."/>
            <person name="Hosoyama A."/>
            <person name="Fukui S."/>
            <person name="Nagai Y."/>
            <person name="Nishijima K."/>
            <person name="Nakazawa H."/>
            <person name="Takamiya M."/>
            <person name="Masuda S."/>
            <person name="Funahashi T."/>
            <person name="Tanaka T."/>
            <person name="Kudoh Y."/>
            <person name="Yamazaki J."/>
            <person name="Kushida N."/>
            <person name="Oguchi A."/>
            <person name="Aoki K."/>
            <person name="Kubota K."/>
            <person name="Nakamura Y."/>
            <person name="Nomura N."/>
            <person name="Sako Y."/>
            <person name="Kikuchi H."/>
        </authorList>
    </citation>
    <scope>NUCLEOTIDE SEQUENCE [LARGE SCALE GENOMIC DNA]</scope>
    <source>
        <strain evidence="3">ATCC 700893 / DSM 11879 / JCM 9820 / NBRC 100138 / K1</strain>
    </source>
</reference>
<dbReference type="EMBL" id="BA000002">
    <property type="protein sequence ID" value="BAF34767.1"/>
    <property type="molecule type" value="Genomic_DNA"/>
</dbReference>
<dbReference type="eggNOG" id="arCOG03846">
    <property type="taxonomic scope" value="Archaea"/>
</dbReference>
<protein>
    <recommendedName>
        <fullName evidence="1">Ribbon-helix-helix protein CopG domain-containing protein</fullName>
    </recommendedName>
</protein>
<keyword evidence="3" id="KW-1185">Reference proteome</keyword>
<dbReference type="Proteomes" id="UP000002518">
    <property type="component" value="Chromosome"/>
</dbReference>
<organism evidence="2 3">
    <name type="scientific">Aeropyrum pernix (strain ATCC 700893 / DSM 11879 / JCM 9820 / NBRC 100138 / K1)</name>
    <dbReference type="NCBI Taxonomy" id="272557"/>
    <lineage>
        <taxon>Archaea</taxon>
        <taxon>Thermoproteota</taxon>
        <taxon>Thermoprotei</taxon>
        <taxon>Desulfurococcales</taxon>
        <taxon>Desulfurococcaceae</taxon>
        <taxon>Aeropyrum</taxon>
    </lineage>
</organism>
<evidence type="ECO:0000313" key="2">
    <source>
        <dbReference type="EMBL" id="BAF34767.1"/>
    </source>
</evidence>
<evidence type="ECO:0000313" key="3">
    <source>
        <dbReference type="Proteomes" id="UP000002518"/>
    </source>
</evidence>
<dbReference type="GeneID" id="17110067"/>
<name>Q05E34_AERPE</name>
<gene>
    <name evidence="2" type="ordered locus">APE_0973b</name>
</gene>
<dbReference type="InterPro" id="IPR002145">
    <property type="entry name" value="CopG"/>
</dbReference>
<dbReference type="Pfam" id="PF01402">
    <property type="entry name" value="RHH_1"/>
    <property type="match status" value="1"/>
</dbReference>
<dbReference type="InterPro" id="IPR010985">
    <property type="entry name" value="Ribbon_hlx_hlx"/>
</dbReference>
<accession>Q05E34</accession>
<dbReference type="InterPro" id="IPR013321">
    <property type="entry name" value="Arc_rbn_hlx_hlx"/>
</dbReference>
<dbReference type="GO" id="GO:0006355">
    <property type="term" value="P:regulation of DNA-templated transcription"/>
    <property type="evidence" value="ECO:0007669"/>
    <property type="project" value="InterPro"/>
</dbReference>